<reference evidence="2" key="1">
    <citation type="submission" date="2012-11" db="EMBL/GenBank/DDBJ databases">
        <authorList>
            <person name="Lucero-Rivera Y.E."/>
            <person name="Tovar-Ramirez D."/>
        </authorList>
    </citation>
    <scope>NUCLEOTIDE SEQUENCE [LARGE SCALE GENOMIC DNA]</scope>
    <source>
        <strain evidence="2">Araruama</strain>
    </source>
</reference>
<dbReference type="Proteomes" id="UP000189670">
    <property type="component" value="Unassembled WGS sequence"/>
</dbReference>
<dbReference type="InterPro" id="IPR007922">
    <property type="entry name" value="DciA-like"/>
</dbReference>
<gene>
    <name evidence="1" type="ORF">OMM_07884</name>
</gene>
<dbReference type="PANTHER" id="PTHR36456:SF1">
    <property type="entry name" value="UPF0232 PROTEIN SCO3875"/>
    <property type="match status" value="1"/>
</dbReference>
<dbReference type="Pfam" id="PF05258">
    <property type="entry name" value="DciA"/>
    <property type="match status" value="1"/>
</dbReference>
<sequence>MDHIKSIVQDVLKKYSAANKSDIFEICNIWESVVGKTIAQDSRPWKLKGNALEVRVSNASWTQQLTFLKADIIQKLNDRIGEKSIENIRFSVGHIPESS</sequence>
<name>A0A1V1PAE2_9BACT</name>
<evidence type="ECO:0000313" key="1">
    <source>
        <dbReference type="EMBL" id="ETR71790.1"/>
    </source>
</evidence>
<dbReference type="EMBL" id="ATBP01000221">
    <property type="protein sequence ID" value="ETR71790.1"/>
    <property type="molecule type" value="Genomic_DNA"/>
</dbReference>
<proteinExistence type="predicted"/>
<organism evidence="1 2">
    <name type="scientific">Candidatus Magnetoglobus multicellularis str. Araruama</name>
    <dbReference type="NCBI Taxonomy" id="890399"/>
    <lineage>
        <taxon>Bacteria</taxon>
        <taxon>Pseudomonadati</taxon>
        <taxon>Thermodesulfobacteriota</taxon>
        <taxon>Desulfobacteria</taxon>
        <taxon>Desulfobacterales</taxon>
        <taxon>Desulfobacteraceae</taxon>
        <taxon>Candidatus Magnetoglobus</taxon>
    </lineage>
</organism>
<dbReference type="PANTHER" id="PTHR36456">
    <property type="entry name" value="UPF0232 PROTEIN SCO3875"/>
    <property type="match status" value="1"/>
</dbReference>
<evidence type="ECO:0000313" key="2">
    <source>
        <dbReference type="Proteomes" id="UP000189670"/>
    </source>
</evidence>
<dbReference type="AlphaFoldDB" id="A0A1V1PAE2"/>
<protein>
    <recommendedName>
        <fullName evidence="3">DUF721 domain-containing protein</fullName>
    </recommendedName>
</protein>
<comment type="caution">
    <text evidence="1">The sequence shown here is derived from an EMBL/GenBank/DDBJ whole genome shotgun (WGS) entry which is preliminary data.</text>
</comment>
<accession>A0A1V1PAE2</accession>
<evidence type="ECO:0008006" key="3">
    <source>
        <dbReference type="Google" id="ProtNLM"/>
    </source>
</evidence>